<name>A0ACB8Y1I5_ARCLA</name>
<protein>
    <submittedName>
        <fullName evidence="1">Uncharacterized protein</fullName>
    </submittedName>
</protein>
<dbReference type="Proteomes" id="UP001055879">
    <property type="component" value="Linkage Group LG14"/>
</dbReference>
<reference evidence="1 2" key="2">
    <citation type="journal article" date="2022" name="Mol. Ecol. Resour.">
        <title>The genomes of chicory, endive, great burdock and yacon provide insights into Asteraceae paleo-polyploidization history and plant inulin production.</title>
        <authorList>
            <person name="Fan W."/>
            <person name="Wang S."/>
            <person name="Wang H."/>
            <person name="Wang A."/>
            <person name="Jiang F."/>
            <person name="Liu H."/>
            <person name="Zhao H."/>
            <person name="Xu D."/>
            <person name="Zhang Y."/>
        </authorList>
    </citation>
    <scope>NUCLEOTIDE SEQUENCE [LARGE SCALE GENOMIC DNA]</scope>
    <source>
        <strain evidence="2">cv. Niubang</strain>
    </source>
</reference>
<dbReference type="EMBL" id="CM042060">
    <property type="protein sequence ID" value="KAI3677646.1"/>
    <property type="molecule type" value="Genomic_DNA"/>
</dbReference>
<reference evidence="2" key="1">
    <citation type="journal article" date="2022" name="Mol. Ecol. Resour.">
        <title>The genomes of chicory, endive, great burdock and yacon provide insights into Asteraceae palaeo-polyploidization history and plant inulin production.</title>
        <authorList>
            <person name="Fan W."/>
            <person name="Wang S."/>
            <person name="Wang H."/>
            <person name="Wang A."/>
            <person name="Jiang F."/>
            <person name="Liu H."/>
            <person name="Zhao H."/>
            <person name="Xu D."/>
            <person name="Zhang Y."/>
        </authorList>
    </citation>
    <scope>NUCLEOTIDE SEQUENCE [LARGE SCALE GENOMIC DNA]</scope>
    <source>
        <strain evidence="2">cv. Niubang</strain>
    </source>
</reference>
<accession>A0ACB8Y1I5</accession>
<evidence type="ECO:0000313" key="2">
    <source>
        <dbReference type="Proteomes" id="UP001055879"/>
    </source>
</evidence>
<sequence length="84" mass="9846">MEKYDLPIIYSKILFTKTCTTGNDSIQQSRKRNSANENAIRYSIPERHDHHTCELRLSSMTISSFSSPRKTRTLSQIQAQWRLE</sequence>
<proteinExistence type="predicted"/>
<keyword evidence="2" id="KW-1185">Reference proteome</keyword>
<comment type="caution">
    <text evidence="1">The sequence shown here is derived from an EMBL/GenBank/DDBJ whole genome shotgun (WGS) entry which is preliminary data.</text>
</comment>
<evidence type="ECO:0000313" key="1">
    <source>
        <dbReference type="EMBL" id="KAI3677646.1"/>
    </source>
</evidence>
<gene>
    <name evidence="1" type="ORF">L6452_36912</name>
</gene>
<organism evidence="1 2">
    <name type="scientific">Arctium lappa</name>
    <name type="common">Greater burdock</name>
    <name type="synonym">Lappa major</name>
    <dbReference type="NCBI Taxonomy" id="4217"/>
    <lineage>
        <taxon>Eukaryota</taxon>
        <taxon>Viridiplantae</taxon>
        <taxon>Streptophyta</taxon>
        <taxon>Embryophyta</taxon>
        <taxon>Tracheophyta</taxon>
        <taxon>Spermatophyta</taxon>
        <taxon>Magnoliopsida</taxon>
        <taxon>eudicotyledons</taxon>
        <taxon>Gunneridae</taxon>
        <taxon>Pentapetalae</taxon>
        <taxon>asterids</taxon>
        <taxon>campanulids</taxon>
        <taxon>Asterales</taxon>
        <taxon>Asteraceae</taxon>
        <taxon>Carduoideae</taxon>
        <taxon>Cardueae</taxon>
        <taxon>Arctiinae</taxon>
        <taxon>Arctium</taxon>
    </lineage>
</organism>